<accession>A0A3D9BRZ3</accession>
<evidence type="ECO:0000313" key="1">
    <source>
        <dbReference type="EMBL" id="REC56247.1"/>
    </source>
</evidence>
<dbReference type="AlphaFoldDB" id="A0A3D9BRZ3"/>
<evidence type="ECO:0000313" key="2">
    <source>
        <dbReference type="Proteomes" id="UP000256512"/>
    </source>
</evidence>
<name>A0A3D9BRZ3_9FLAO</name>
<keyword evidence="2" id="KW-1185">Reference proteome</keyword>
<sequence length="125" mass="14161">MAQLIFGTKQQIQFASDNDFFEALGFLSKNDGTTSIHWEHNENQGAWGSEGRIHCYQNIANFPAYFSNAFTAGVNNIIHRINCNEYIEYIATNHHFQLGNNQNLALITPTIPAQYTADFNRGMTL</sequence>
<dbReference type="EMBL" id="QNVS01000007">
    <property type="protein sequence ID" value="REC56247.1"/>
    <property type="molecule type" value="Genomic_DNA"/>
</dbReference>
<dbReference type="Proteomes" id="UP000256512">
    <property type="component" value="Unassembled WGS sequence"/>
</dbReference>
<comment type="caution">
    <text evidence="1">The sequence shown here is derived from an EMBL/GenBank/DDBJ whole genome shotgun (WGS) entry which is preliminary data.</text>
</comment>
<protein>
    <submittedName>
        <fullName evidence="1">Uncharacterized protein</fullName>
    </submittedName>
</protein>
<proteinExistence type="predicted"/>
<reference evidence="1 2" key="1">
    <citation type="journal article" date="2006" name="Int. J. Syst. Evol. Microbiol.">
        <title>Chryseobacterium piscium sp. nov., isolated from fish of the South Atlantic Ocean off South Africa.</title>
        <authorList>
            <person name="de Beer H."/>
            <person name="Hugo C.J."/>
            <person name="Jooste P.J."/>
            <person name="Vancanneyt M."/>
            <person name="Coenye T."/>
            <person name="Vandamme P."/>
        </authorList>
    </citation>
    <scope>NUCLEOTIDE SEQUENCE [LARGE SCALE GENOMIC DNA]</scope>
    <source>
        <strain evidence="1 2">CCUG 51923</strain>
    </source>
</reference>
<gene>
    <name evidence="1" type="ORF">DRF62_04065</name>
</gene>
<dbReference type="RefSeq" id="WP_115949193.1">
    <property type="nucleotide sequence ID" value="NZ_QNVS01000007.1"/>
</dbReference>
<organism evidence="1 2">
    <name type="scientific">Chryseobacterium piscium</name>
    <dbReference type="NCBI Taxonomy" id="333702"/>
    <lineage>
        <taxon>Bacteria</taxon>
        <taxon>Pseudomonadati</taxon>
        <taxon>Bacteroidota</taxon>
        <taxon>Flavobacteriia</taxon>
        <taxon>Flavobacteriales</taxon>
        <taxon>Weeksellaceae</taxon>
        <taxon>Chryseobacterium group</taxon>
        <taxon>Chryseobacterium</taxon>
    </lineage>
</organism>